<dbReference type="Proteomes" id="UP000076612">
    <property type="component" value="Unassembled WGS sequence"/>
</dbReference>
<dbReference type="EMBL" id="LQQR01000003">
    <property type="protein sequence ID" value="KZE23466.1"/>
    <property type="molecule type" value="Genomic_DNA"/>
</dbReference>
<dbReference type="Proteomes" id="UP000216867">
    <property type="component" value="Unassembled WGS sequence"/>
</dbReference>
<dbReference type="PANTHER" id="PTHR11803:SF58">
    <property type="entry name" value="PROTEIN HMF1-RELATED"/>
    <property type="match status" value="1"/>
</dbReference>
<keyword evidence="4" id="KW-0378">Hydrolase</keyword>
<comment type="similarity">
    <text evidence="1">Belongs to the RutC family.</text>
</comment>
<dbReference type="InterPro" id="IPR006175">
    <property type="entry name" value="YjgF/YER057c/UK114"/>
</dbReference>
<dbReference type="STRING" id="33889.AVW13_04470"/>
<dbReference type="GO" id="GO:0005829">
    <property type="term" value="C:cytosol"/>
    <property type="evidence" value="ECO:0007669"/>
    <property type="project" value="TreeGrafter"/>
</dbReference>
<dbReference type="EC" id="3.5.4.-" evidence="4"/>
<gene>
    <name evidence="4" type="primary">tdcF_2</name>
    <name evidence="2" type="ORF">AVW13_04470</name>
    <name evidence="3" type="ORF">B8X04_10945</name>
    <name evidence="4" type="ORF">NCTC12391_02096</name>
</gene>
<evidence type="ECO:0000313" key="6">
    <source>
        <dbReference type="Proteomes" id="UP000216867"/>
    </source>
</evidence>
<reference evidence="2" key="2">
    <citation type="submission" date="2016-01" db="EMBL/GenBank/DDBJ databases">
        <authorList>
            <person name="Hong K.W."/>
        </authorList>
    </citation>
    <scope>NUCLEOTIDE SEQUENCE</scope>
    <source>
        <strain evidence="2">M40</strain>
    </source>
</reference>
<protein>
    <submittedName>
        <fullName evidence="4">Reactive intermediate deaminase TdcF</fullName>
        <ecNumber evidence="4">3.5.4.-</ecNumber>
    </submittedName>
    <submittedName>
        <fullName evidence="3">RidA family protein</fullName>
    </submittedName>
</protein>
<dbReference type="RefSeq" id="WP_063248890.1">
    <property type="nucleotide sequence ID" value="NZ_CAACXN010000015.1"/>
</dbReference>
<dbReference type="EMBL" id="NCWY01000008">
    <property type="protein sequence ID" value="PAK95323.1"/>
    <property type="molecule type" value="Genomic_DNA"/>
</dbReference>
<dbReference type="EMBL" id="CAACXN010000015">
    <property type="protein sequence ID" value="VEW13886.1"/>
    <property type="molecule type" value="Genomic_DNA"/>
</dbReference>
<evidence type="ECO:0000313" key="5">
    <source>
        <dbReference type="Proteomes" id="UP000076612"/>
    </source>
</evidence>
<dbReference type="AlphaFoldDB" id="A0A165EHH3"/>
<dbReference type="Pfam" id="PF01042">
    <property type="entry name" value="Ribonuc_L-PSP"/>
    <property type="match status" value="1"/>
</dbReference>
<evidence type="ECO:0000313" key="2">
    <source>
        <dbReference type="EMBL" id="KZE23466.1"/>
    </source>
</evidence>
<dbReference type="SUPFAM" id="SSF55298">
    <property type="entry name" value="YjgF-like"/>
    <property type="match status" value="1"/>
</dbReference>
<sequence length="125" mass="13511">MTEVTYRSNPRGEVLPYAASATAGGIVWLCGQIPTHEDGSVPESMHDQVTAALANLERALVAAQSSLRHIVKLTVFLADLGEFDDYNSAYCDYFGAVALPPRTTVEVARFRGEKRIEIDAVAVVA</sequence>
<dbReference type="Gene3D" id="3.30.1330.40">
    <property type="entry name" value="RutC-like"/>
    <property type="match status" value="1"/>
</dbReference>
<evidence type="ECO:0000256" key="1">
    <source>
        <dbReference type="ARBA" id="ARBA00010552"/>
    </source>
</evidence>
<name>A0A165EHH3_9MICO</name>
<dbReference type="PANTHER" id="PTHR11803">
    <property type="entry name" value="2-IMINOBUTANOATE/2-IMINOPROPANOATE DEAMINASE RIDA"/>
    <property type="match status" value="1"/>
</dbReference>
<dbReference type="Proteomes" id="UP000386281">
    <property type="component" value="Unassembled WGS sequence"/>
</dbReference>
<reference evidence="5" key="1">
    <citation type="submission" date="2016-01" db="EMBL/GenBank/DDBJ databases">
        <title>Draft genome of Chromobacterium sp. F49.</title>
        <authorList>
            <person name="Hong K.W."/>
        </authorList>
    </citation>
    <scope>NUCLEOTIDE SEQUENCE [LARGE SCALE GENOMIC DNA]</scope>
    <source>
        <strain evidence="5">M40</strain>
    </source>
</reference>
<evidence type="ECO:0000313" key="7">
    <source>
        <dbReference type="Proteomes" id="UP000386281"/>
    </source>
</evidence>
<reference evidence="3 6" key="3">
    <citation type="submission" date="2017-04" db="EMBL/GenBank/DDBJ databases">
        <title>Kefir bacterial isolates.</title>
        <authorList>
            <person name="Kim Y."/>
            <person name="Blasche S."/>
            <person name="Patil K.R."/>
        </authorList>
    </citation>
    <scope>NUCLEOTIDE SEQUENCE [LARGE SCALE GENOMIC DNA]</scope>
    <source>
        <strain evidence="3 6">OG2</strain>
    </source>
</reference>
<dbReference type="GO" id="GO:0019239">
    <property type="term" value="F:deaminase activity"/>
    <property type="evidence" value="ECO:0007669"/>
    <property type="project" value="TreeGrafter"/>
</dbReference>
<dbReference type="CDD" id="cd00448">
    <property type="entry name" value="YjgF_YER057c_UK114_family"/>
    <property type="match status" value="1"/>
</dbReference>
<evidence type="ECO:0000313" key="3">
    <source>
        <dbReference type="EMBL" id="PAK95323.1"/>
    </source>
</evidence>
<proteinExistence type="inferred from homology"/>
<organism evidence="4 7">
    <name type="scientific">Brevibacterium casei</name>
    <dbReference type="NCBI Taxonomy" id="33889"/>
    <lineage>
        <taxon>Bacteria</taxon>
        <taxon>Bacillati</taxon>
        <taxon>Actinomycetota</taxon>
        <taxon>Actinomycetes</taxon>
        <taxon>Micrococcales</taxon>
        <taxon>Brevibacteriaceae</taxon>
        <taxon>Brevibacterium</taxon>
    </lineage>
</organism>
<accession>A0A165EHH3</accession>
<evidence type="ECO:0000313" key="4">
    <source>
        <dbReference type="EMBL" id="VEW13886.1"/>
    </source>
</evidence>
<reference evidence="4 7" key="4">
    <citation type="submission" date="2019-02" db="EMBL/GenBank/DDBJ databases">
        <authorList>
            <consortium name="Pathogen Informatics"/>
        </authorList>
    </citation>
    <scope>NUCLEOTIDE SEQUENCE [LARGE SCALE GENOMIC DNA]</scope>
    <source>
        <strain evidence="4 7">3012STDY7078520</strain>
    </source>
</reference>
<dbReference type="InterPro" id="IPR035959">
    <property type="entry name" value="RutC-like_sf"/>
</dbReference>